<evidence type="ECO:0000313" key="8">
    <source>
        <dbReference type="EMBL" id="KAF5845526.1"/>
    </source>
</evidence>
<protein>
    <recommendedName>
        <fullName evidence="7">Peptidase S8/S53 domain-containing protein</fullName>
    </recommendedName>
</protein>
<dbReference type="Pfam" id="PF00082">
    <property type="entry name" value="Peptidase_S8"/>
    <property type="match status" value="1"/>
</dbReference>
<dbReference type="PANTHER" id="PTHR43399">
    <property type="entry name" value="SUBTILISIN-RELATED"/>
    <property type="match status" value="1"/>
</dbReference>
<dbReference type="InterPro" id="IPR023827">
    <property type="entry name" value="Peptidase_S8_Asp-AS"/>
</dbReference>
<evidence type="ECO:0000256" key="2">
    <source>
        <dbReference type="ARBA" id="ARBA00022670"/>
    </source>
</evidence>
<evidence type="ECO:0000256" key="1">
    <source>
        <dbReference type="ARBA" id="ARBA00011073"/>
    </source>
</evidence>
<feature type="domain" description="Peptidase S8/S53" evidence="7">
    <location>
        <begin position="144"/>
        <end position="261"/>
    </location>
</feature>
<proteinExistence type="inferred from homology"/>
<dbReference type="InterPro" id="IPR000209">
    <property type="entry name" value="Peptidase_S8/S53_dom"/>
</dbReference>
<dbReference type="GO" id="GO:0004252">
    <property type="term" value="F:serine-type endopeptidase activity"/>
    <property type="evidence" value="ECO:0007669"/>
    <property type="project" value="InterPro"/>
</dbReference>
<dbReference type="Gene3D" id="3.40.50.200">
    <property type="entry name" value="Peptidase S8/S53 domain"/>
    <property type="match status" value="1"/>
</dbReference>
<dbReference type="Proteomes" id="UP000624244">
    <property type="component" value="Unassembled WGS sequence"/>
</dbReference>
<comment type="similarity">
    <text evidence="1 5">Belongs to the peptidase S8 family.</text>
</comment>
<dbReference type="PANTHER" id="PTHR43399:SF4">
    <property type="entry name" value="CELL WALL-ASSOCIATED PROTEASE"/>
    <property type="match status" value="1"/>
</dbReference>
<keyword evidence="2" id="KW-0645">Protease</keyword>
<dbReference type="SUPFAM" id="SSF52743">
    <property type="entry name" value="Subtilisin-like"/>
    <property type="match status" value="1"/>
</dbReference>
<evidence type="ECO:0000256" key="5">
    <source>
        <dbReference type="PROSITE-ProRule" id="PRU01240"/>
    </source>
</evidence>
<keyword evidence="3" id="KW-0378">Hydrolase</keyword>
<evidence type="ECO:0000256" key="3">
    <source>
        <dbReference type="ARBA" id="ARBA00022801"/>
    </source>
</evidence>
<comment type="caution">
    <text evidence="5">Lacks conserved residue(s) required for the propagation of feature annotation.</text>
</comment>
<keyword evidence="6" id="KW-0732">Signal</keyword>
<dbReference type="PRINTS" id="PR00723">
    <property type="entry name" value="SUBTILISIN"/>
</dbReference>
<comment type="caution">
    <text evidence="8">The sequence shown here is derived from an EMBL/GenBank/DDBJ whole genome shotgun (WGS) entry which is preliminary data.</text>
</comment>
<dbReference type="PROSITE" id="PS51892">
    <property type="entry name" value="SUBTILASE"/>
    <property type="match status" value="1"/>
</dbReference>
<gene>
    <name evidence="8" type="ORF">GGP41_003129</name>
</gene>
<dbReference type="PROSITE" id="PS00136">
    <property type="entry name" value="SUBTILASE_ASP"/>
    <property type="match status" value="1"/>
</dbReference>
<evidence type="ECO:0000259" key="7">
    <source>
        <dbReference type="Pfam" id="PF00082"/>
    </source>
</evidence>
<name>A0A8H5ZA13_COCSA</name>
<evidence type="ECO:0000313" key="9">
    <source>
        <dbReference type="Proteomes" id="UP000624244"/>
    </source>
</evidence>
<dbReference type="GO" id="GO:0006508">
    <property type="term" value="P:proteolysis"/>
    <property type="evidence" value="ECO:0007669"/>
    <property type="project" value="UniProtKB-KW"/>
</dbReference>
<dbReference type="EMBL" id="WNKQ01000019">
    <property type="protein sequence ID" value="KAF5845526.1"/>
    <property type="molecule type" value="Genomic_DNA"/>
</dbReference>
<keyword evidence="4" id="KW-0720">Serine protease</keyword>
<evidence type="ECO:0000256" key="4">
    <source>
        <dbReference type="ARBA" id="ARBA00022825"/>
    </source>
</evidence>
<dbReference type="AlphaFoldDB" id="A0A8H5ZA13"/>
<dbReference type="InterPro" id="IPR051048">
    <property type="entry name" value="Peptidase_S8/S53_subtilisin"/>
</dbReference>
<dbReference type="PROSITE" id="PS00137">
    <property type="entry name" value="SUBTILASE_HIS"/>
    <property type="match status" value="1"/>
</dbReference>
<organism evidence="8 9">
    <name type="scientific">Cochliobolus sativus</name>
    <name type="common">Common root rot and spot blotch fungus</name>
    <name type="synonym">Bipolaris sorokiniana</name>
    <dbReference type="NCBI Taxonomy" id="45130"/>
    <lineage>
        <taxon>Eukaryota</taxon>
        <taxon>Fungi</taxon>
        <taxon>Dikarya</taxon>
        <taxon>Ascomycota</taxon>
        <taxon>Pezizomycotina</taxon>
        <taxon>Dothideomycetes</taxon>
        <taxon>Pleosporomycetidae</taxon>
        <taxon>Pleosporales</taxon>
        <taxon>Pleosporineae</taxon>
        <taxon>Pleosporaceae</taxon>
        <taxon>Bipolaris</taxon>
    </lineage>
</organism>
<feature type="chain" id="PRO_5034868768" description="Peptidase S8/S53 domain-containing protein" evidence="6">
    <location>
        <begin position="21"/>
        <end position="267"/>
    </location>
</feature>
<dbReference type="InterPro" id="IPR036852">
    <property type="entry name" value="Peptidase_S8/S53_dom_sf"/>
</dbReference>
<accession>A0A8H5ZA13</accession>
<sequence>MFWVPYFLSVLVGAVAGSESAQIVPRAFIVEYEDVSQAISALDNVGATKTLDLNYELFQGATIQFNDEKPLDERVAELLVLPAIRNVWPKKLIPAPDAQIHAVASRRSEESVSGQVVRRANSNDMLSTHVQTQVDKLRAKGITGEGVKIAVIDSGIDYTHEALGKCLGPNCLVVGGYDFVGDNFNGSNTPVPDNDPRDTCWGHGTHVAGIIAAQPNKLGFTGAAPNVKLAAYRVFNCQTSTTDDVIIAALLRAQQDGANIITLLLEL</sequence>
<reference evidence="8" key="1">
    <citation type="submission" date="2019-11" db="EMBL/GenBank/DDBJ databases">
        <title>Bipolaris sorokiniana Genome sequencing.</title>
        <authorList>
            <person name="Wang H."/>
        </authorList>
    </citation>
    <scope>NUCLEOTIDE SEQUENCE</scope>
</reference>
<dbReference type="InterPro" id="IPR015500">
    <property type="entry name" value="Peptidase_S8_subtilisin-rel"/>
</dbReference>
<feature type="signal peptide" evidence="6">
    <location>
        <begin position="1"/>
        <end position="20"/>
    </location>
</feature>
<dbReference type="InterPro" id="IPR022398">
    <property type="entry name" value="Peptidase_S8_His-AS"/>
</dbReference>
<evidence type="ECO:0000256" key="6">
    <source>
        <dbReference type="SAM" id="SignalP"/>
    </source>
</evidence>